<protein>
    <submittedName>
        <fullName evidence="7">Histidine kinase</fullName>
    </submittedName>
</protein>
<comment type="caution">
    <text evidence="7">The sequence shown here is derived from an EMBL/GenBank/DDBJ whole genome shotgun (WGS) entry which is preliminary data.</text>
</comment>
<reference evidence="7 8" key="1">
    <citation type="submission" date="2023-09" db="EMBL/GenBank/DDBJ databases">
        <title>Whole genome shotgun sequencing (WGS) of Bosea sp. ZW T0_25, isolated from stored onions (Allium cepa).</title>
        <authorList>
            <person name="Stoll D.A."/>
            <person name="Huch M."/>
        </authorList>
    </citation>
    <scope>NUCLEOTIDE SEQUENCE [LARGE SCALE GENOMIC DNA]</scope>
    <source>
        <strain evidence="7 8">ZW T0_25</strain>
    </source>
</reference>
<keyword evidence="3" id="KW-0902">Two-component regulatory system</keyword>
<evidence type="ECO:0000256" key="5">
    <source>
        <dbReference type="SAM" id="Phobius"/>
    </source>
</evidence>
<evidence type="ECO:0000256" key="2">
    <source>
        <dbReference type="ARBA" id="ARBA00022777"/>
    </source>
</evidence>
<evidence type="ECO:0000256" key="4">
    <source>
        <dbReference type="SAM" id="Coils"/>
    </source>
</evidence>
<feature type="transmembrane region" description="Helical" evidence="5">
    <location>
        <begin position="152"/>
        <end position="170"/>
    </location>
</feature>
<dbReference type="SUPFAM" id="SSF55874">
    <property type="entry name" value="ATPase domain of HSP90 chaperone/DNA topoisomerase II/histidine kinase"/>
    <property type="match status" value="1"/>
</dbReference>
<keyword evidence="5" id="KW-0472">Membrane</keyword>
<name>A0ABU3S6V4_9HYPH</name>
<dbReference type="EMBL" id="JAWDID010000013">
    <property type="protein sequence ID" value="MDU0340474.1"/>
    <property type="molecule type" value="Genomic_DNA"/>
</dbReference>
<keyword evidence="8" id="KW-1185">Reference proteome</keyword>
<evidence type="ECO:0000313" key="7">
    <source>
        <dbReference type="EMBL" id="MDU0340474.1"/>
    </source>
</evidence>
<evidence type="ECO:0000313" key="8">
    <source>
        <dbReference type="Proteomes" id="UP001254257"/>
    </source>
</evidence>
<evidence type="ECO:0000256" key="1">
    <source>
        <dbReference type="ARBA" id="ARBA00022679"/>
    </source>
</evidence>
<sequence length="418" mass="45822">MLATSGQGGSDLMVSFLEAEVQNLLPDGTMPIETQQRLDRLFGGETVAKRIVSVKIWRPDATVIYTNMAKNIIGQHFVSTDVAKAASGQIVAEFKDMISAESAYEQSLGKALIEIYSPLYKTGTKSVIAVGEIYEDASDLDAQLRSSRRETWIVVCLTTLLMLAFLYLIVRRGSFTIAVQRAELRERIADAQHMASQNERLRLEANEANEELLGRIGSDIHDGPIQALTLTRLRIDEIAEIWSDKRGSMGSVSLYLDEARSALGDSIDELRHLSTGLVLPELDELSPRELVELARDRHEGATATRVELDFGELPQTLPSAMKICVYRIIQESLTNAFRHAGGVGQQVSATVRDNALDLRISDQGAQATVQPGGLTSHTKLGHRGIRNRVQAFGGTLRIVRTEKGTEVCVLLPLDQGGA</sequence>
<keyword evidence="4" id="KW-0175">Coiled coil</keyword>
<keyword evidence="1" id="KW-0808">Transferase</keyword>
<dbReference type="CDD" id="cd16917">
    <property type="entry name" value="HATPase_UhpB-NarQ-NarX-like"/>
    <property type="match status" value="1"/>
</dbReference>
<organism evidence="7 8">
    <name type="scientific">Bosea rubneri</name>
    <dbReference type="NCBI Taxonomy" id="3075434"/>
    <lineage>
        <taxon>Bacteria</taxon>
        <taxon>Pseudomonadati</taxon>
        <taxon>Pseudomonadota</taxon>
        <taxon>Alphaproteobacteria</taxon>
        <taxon>Hyphomicrobiales</taxon>
        <taxon>Boseaceae</taxon>
        <taxon>Bosea</taxon>
    </lineage>
</organism>
<keyword evidence="5" id="KW-1133">Transmembrane helix</keyword>
<dbReference type="Proteomes" id="UP001254257">
    <property type="component" value="Unassembled WGS sequence"/>
</dbReference>
<dbReference type="InterPro" id="IPR036890">
    <property type="entry name" value="HATPase_C_sf"/>
</dbReference>
<feature type="domain" description="Histidine kinase/HSP90-like ATPase" evidence="6">
    <location>
        <begin position="325"/>
        <end position="414"/>
    </location>
</feature>
<dbReference type="GO" id="GO:0016301">
    <property type="term" value="F:kinase activity"/>
    <property type="evidence" value="ECO:0007669"/>
    <property type="project" value="UniProtKB-KW"/>
</dbReference>
<accession>A0ABU3S6V4</accession>
<dbReference type="Pfam" id="PF02518">
    <property type="entry name" value="HATPase_c"/>
    <property type="match status" value="1"/>
</dbReference>
<evidence type="ECO:0000259" key="6">
    <source>
        <dbReference type="Pfam" id="PF02518"/>
    </source>
</evidence>
<dbReference type="RefSeq" id="WP_316018340.1">
    <property type="nucleotide sequence ID" value="NZ_JAWDID010000013.1"/>
</dbReference>
<dbReference type="InterPro" id="IPR050482">
    <property type="entry name" value="Sensor_HK_TwoCompSys"/>
</dbReference>
<dbReference type="Gene3D" id="3.30.565.10">
    <property type="entry name" value="Histidine kinase-like ATPase, C-terminal domain"/>
    <property type="match status" value="1"/>
</dbReference>
<keyword evidence="5" id="KW-0812">Transmembrane</keyword>
<gene>
    <name evidence="7" type="ORF">RKE40_11300</name>
</gene>
<evidence type="ECO:0000256" key="3">
    <source>
        <dbReference type="ARBA" id="ARBA00023012"/>
    </source>
</evidence>
<keyword evidence="2 7" id="KW-0418">Kinase</keyword>
<feature type="coiled-coil region" evidence="4">
    <location>
        <begin position="181"/>
        <end position="211"/>
    </location>
</feature>
<proteinExistence type="predicted"/>
<dbReference type="InterPro" id="IPR003594">
    <property type="entry name" value="HATPase_dom"/>
</dbReference>
<dbReference type="PANTHER" id="PTHR24421">
    <property type="entry name" value="NITRATE/NITRITE SENSOR PROTEIN NARX-RELATED"/>
    <property type="match status" value="1"/>
</dbReference>